<dbReference type="GO" id="GO:0070508">
    <property type="term" value="P:cholesterol import"/>
    <property type="evidence" value="ECO:0007669"/>
    <property type="project" value="TreeGrafter"/>
</dbReference>
<proteinExistence type="predicted"/>
<gene>
    <name evidence="6" type="ORF">NXF25_015691</name>
</gene>
<dbReference type="InterPro" id="IPR023393">
    <property type="entry name" value="START-like_dom_sf"/>
</dbReference>
<keyword evidence="1" id="KW-0813">Transport</keyword>
<dbReference type="GO" id="GO:0120020">
    <property type="term" value="F:cholesterol transfer activity"/>
    <property type="evidence" value="ECO:0007669"/>
    <property type="project" value="TreeGrafter"/>
</dbReference>
<organism evidence="6 7">
    <name type="scientific">Crotalus adamanteus</name>
    <name type="common">Eastern diamondback rattlesnake</name>
    <dbReference type="NCBI Taxonomy" id="8729"/>
    <lineage>
        <taxon>Eukaryota</taxon>
        <taxon>Metazoa</taxon>
        <taxon>Chordata</taxon>
        <taxon>Craniata</taxon>
        <taxon>Vertebrata</taxon>
        <taxon>Euteleostomi</taxon>
        <taxon>Lepidosauria</taxon>
        <taxon>Squamata</taxon>
        <taxon>Bifurcata</taxon>
        <taxon>Unidentata</taxon>
        <taxon>Episquamata</taxon>
        <taxon>Toxicofera</taxon>
        <taxon>Serpentes</taxon>
        <taxon>Colubroidea</taxon>
        <taxon>Viperidae</taxon>
        <taxon>Crotalinae</taxon>
        <taxon>Crotalus</taxon>
    </lineage>
</organism>
<accession>A0AAW1AWA1</accession>
<keyword evidence="3" id="KW-0446">Lipid-binding</keyword>
<dbReference type="PANTHER" id="PTHR46374:SF3">
    <property type="entry name" value="STAR-RELATED LIPID TRANSFER PROTEIN 5"/>
    <property type="match status" value="1"/>
</dbReference>
<evidence type="ECO:0000313" key="7">
    <source>
        <dbReference type="Proteomes" id="UP001474421"/>
    </source>
</evidence>
<dbReference type="AlphaFoldDB" id="A0AAW1AWA1"/>
<evidence type="ECO:0000256" key="1">
    <source>
        <dbReference type="ARBA" id="ARBA00022448"/>
    </source>
</evidence>
<comment type="function">
    <text evidence="4">May be involved in the intracellular transport of sterols or other lipids. May bind cholesterol or other sterols.</text>
</comment>
<evidence type="ECO:0000256" key="2">
    <source>
        <dbReference type="ARBA" id="ARBA00023055"/>
    </source>
</evidence>
<reference evidence="6 7" key="1">
    <citation type="journal article" date="2024" name="Proc. Natl. Acad. Sci. U.S.A.">
        <title>The genetic regulatory architecture and epigenomic basis for age-related changes in rattlesnake venom.</title>
        <authorList>
            <person name="Hogan M.P."/>
            <person name="Holding M.L."/>
            <person name="Nystrom G.S."/>
            <person name="Colston T.J."/>
            <person name="Bartlett D.A."/>
            <person name="Mason A.J."/>
            <person name="Ellsworth S.A."/>
            <person name="Rautsaw R.M."/>
            <person name="Lawrence K.C."/>
            <person name="Strickland J.L."/>
            <person name="He B."/>
            <person name="Fraser P."/>
            <person name="Margres M.J."/>
            <person name="Gilbert D.M."/>
            <person name="Gibbs H.L."/>
            <person name="Parkinson C.L."/>
            <person name="Rokyta D.R."/>
        </authorList>
    </citation>
    <scope>NUCLEOTIDE SEQUENCE [LARGE SCALE GENOMIC DNA]</scope>
    <source>
        <strain evidence="6">DRR0105</strain>
    </source>
</reference>
<dbReference type="PANTHER" id="PTHR46374">
    <property type="entry name" value="PROTEIN CBG07384"/>
    <property type="match status" value="1"/>
</dbReference>
<dbReference type="GO" id="GO:0015485">
    <property type="term" value="F:cholesterol binding"/>
    <property type="evidence" value="ECO:0007669"/>
    <property type="project" value="TreeGrafter"/>
</dbReference>
<keyword evidence="7" id="KW-1185">Reference proteome</keyword>
<comment type="caution">
    <text evidence="6">The sequence shown here is derived from an EMBL/GenBank/DDBJ whole genome shotgun (WGS) entry which is preliminary data.</text>
</comment>
<evidence type="ECO:0000256" key="3">
    <source>
        <dbReference type="ARBA" id="ARBA00023121"/>
    </source>
</evidence>
<dbReference type="PROSITE" id="PS50848">
    <property type="entry name" value="START"/>
    <property type="match status" value="1"/>
</dbReference>
<dbReference type="InterPro" id="IPR002913">
    <property type="entry name" value="START_lipid-bd_dom"/>
</dbReference>
<feature type="domain" description="START" evidence="5">
    <location>
        <begin position="43"/>
        <end position="258"/>
    </location>
</feature>
<dbReference type="Gene3D" id="3.30.530.20">
    <property type="match status" value="1"/>
</dbReference>
<dbReference type="SUPFAM" id="SSF55961">
    <property type="entry name" value="Bet v1-like"/>
    <property type="match status" value="1"/>
</dbReference>
<dbReference type="SMART" id="SM00234">
    <property type="entry name" value="START"/>
    <property type="match status" value="1"/>
</dbReference>
<name>A0AAW1AWA1_CROAD</name>
<dbReference type="Pfam" id="PF01852">
    <property type="entry name" value="START"/>
    <property type="match status" value="1"/>
</dbReference>
<sequence length="258" mass="28019">MAGLQREAGPFSGPVLASYSPVSSSSFSSSTAVPAIPTPAGSASPSLAMEYQQAAEWAAQHLESYRKDPSGWSGFKRANNVTISWRPSTVFSGNLYRAEGVLAAKPEDVFKCIKPETDGLREKWDDNVNKILVVESINDNICVLRTTTHSAFMNLISPREFLDVVLIQQNEDGSTMTAATNVEHRLSPPQPNYVRGLNFPCGCFVNPVPGDPNKTRLLSFFQTDLSGNLPQKIVEAFFPRSITAFYGNLANAAVTLVA</sequence>
<evidence type="ECO:0000313" key="6">
    <source>
        <dbReference type="EMBL" id="KAK9394028.1"/>
    </source>
</evidence>
<dbReference type="Proteomes" id="UP001474421">
    <property type="component" value="Unassembled WGS sequence"/>
</dbReference>
<keyword evidence="2" id="KW-0445">Lipid transport</keyword>
<protein>
    <submittedName>
        <fullName evidence="6">StAR-related lipid transfer protein 5</fullName>
    </submittedName>
</protein>
<dbReference type="EMBL" id="JAOTOJ010000012">
    <property type="protein sequence ID" value="KAK9394028.1"/>
    <property type="molecule type" value="Genomic_DNA"/>
</dbReference>
<dbReference type="InterPro" id="IPR043556">
    <property type="entry name" value="StARD5/6"/>
</dbReference>
<evidence type="ECO:0000259" key="5">
    <source>
        <dbReference type="PROSITE" id="PS50848"/>
    </source>
</evidence>
<evidence type="ECO:0000256" key="4">
    <source>
        <dbReference type="ARBA" id="ARBA00024750"/>
    </source>
</evidence>